<dbReference type="RefSeq" id="WP_013112497.1">
    <property type="nucleotide sequence ID" value="NC_014149.1"/>
</dbReference>
<proteinExistence type="predicted"/>
<dbReference type="HOGENOM" id="CLU_1863335_0_0_0"/>
<evidence type="ECO:0000313" key="1">
    <source>
        <dbReference type="EMBL" id="ADG70066.1"/>
    </source>
</evidence>
<dbReference type="InterPro" id="IPR032495">
    <property type="entry name" value="Phage_TTP_11"/>
</dbReference>
<geneLocation type="plasmid" evidence="1 2">
    <name>pPLIM01</name>
</geneLocation>
<dbReference type="AlphaFoldDB" id="D5SZE6"/>
<keyword evidence="1" id="KW-0614">Plasmid</keyword>
<protein>
    <submittedName>
        <fullName evidence="1">Uncharacterized protein</fullName>
    </submittedName>
</protein>
<dbReference type="Proteomes" id="UP000002220">
    <property type="component" value="Plasmid pPLIM01"/>
</dbReference>
<keyword evidence="2" id="KW-1185">Reference proteome</keyword>
<reference evidence="1 2" key="1">
    <citation type="journal article" date="2010" name="Stand. Genomic Sci.">
        <title>Complete genome sequence of Planctomyces limnophilus type strain (Mu 290).</title>
        <authorList>
            <person name="Labutti K."/>
            <person name="Sikorski J."/>
            <person name="Schneider S."/>
            <person name="Nolan M."/>
            <person name="Lucas S."/>
            <person name="Glavina Del Rio T."/>
            <person name="Tice H."/>
            <person name="Cheng J.F."/>
            <person name="Goodwin L."/>
            <person name="Pitluck S."/>
            <person name="Liolios K."/>
            <person name="Ivanova N."/>
            <person name="Mavromatis K."/>
            <person name="Mikhailova N."/>
            <person name="Pati A."/>
            <person name="Chen A."/>
            <person name="Palaniappan K."/>
            <person name="Land M."/>
            <person name="Hauser L."/>
            <person name="Chang Y.J."/>
            <person name="Jeffries C.D."/>
            <person name="Tindall B.J."/>
            <person name="Rohde M."/>
            <person name="Goker M."/>
            <person name="Woyke T."/>
            <person name="Bristow J."/>
            <person name="Eisen J.A."/>
            <person name="Markowitz V."/>
            <person name="Hugenholtz P."/>
            <person name="Kyrpides N.C."/>
            <person name="Klenk H.P."/>
            <person name="Lapidus A."/>
        </authorList>
    </citation>
    <scope>NUCLEOTIDE SEQUENCE [LARGE SCALE GENOMIC DNA]</scope>
    <source>
        <strain evidence="2">ATCC 43296 / DSM 3776 / IFAM 1008 / 290</strain>
        <plasmid evidence="1 2">pPLIM01</plasmid>
    </source>
</reference>
<sequence length="137" mass="15138">MSNKVASKGTKLQLSVASVYTDIGGVSKIDYPDREVEHWDATDLDSDEREDGELTGLVTPGMISGELFYDPDDELHQELEDLLATPTYRDWRIRKGTRVVTVNGSLKKFQPSSAVGDGMKATFEIKCRTKPVISTVA</sequence>
<dbReference type="Gene3D" id="4.10.410.40">
    <property type="match status" value="1"/>
</dbReference>
<accession>D5SZE6</accession>
<gene>
    <name evidence="1" type="ordered locus">Plim_4259</name>
</gene>
<organism evidence="1 2">
    <name type="scientific">Planctopirus limnophila (strain ATCC 43296 / DSM 3776 / IFAM 1008 / Mu 290)</name>
    <name type="common">Planctomyces limnophilus</name>
    <dbReference type="NCBI Taxonomy" id="521674"/>
    <lineage>
        <taxon>Bacteria</taxon>
        <taxon>Pseudomonadati</taxon>
        <taxon>Planctomycetota</taxon>
        <taxon>Planctomycetia</taxon>
        <taxon>Planctomycetales</taxon>
        <taxon>Planctomycetaceae</taxon>
        <taxon>Planctopirus</taxon>
    </lineage>
</organism>
<evidence type="ECO:0000313" key="2">
    <source>
        <dbReference type="Proteomes" id="UP000002220"/>
    </source>
</evidence>
<dbReference type="EMBL" id="CP001745">
    <property type="protein sequence ID" value="ADG70066.1"/>
    <property type="molecule type" value="Genomic_DNA"/>
</dbReference>
<name>D5SZE6_PLAL2</name>
<dbReference type="KEGG" id="plm:Plim_4259"/>
<dbReference type="Pfam" id="PF16460">
    <property type="entry name" value="Phage_TTP_11"/>
    <property type="match status" value="1"/>
</dbReference>